<comment type="caution">
    <text evidence="3">The sequence shown here is derived from an EMBL/GenBank/DDBJ whole genome shotgun (WGS) entry which is preliminary data.</text>
</comment>
<dbReference type="PANTHER" id="PTHR13283">
    <property type="entry name" value="KREV INTERACTION TRAPPED 1-RELATED"/>
    <property type="match status" value="1"/>
</dbReference>
<dbReference type="PANTHER" id="PTHR13283:SF10">
    <property type="entry name" value="FERM DOMAIN-CONTAINING PROTEIN 8"/>
    <property type="match status" value="1"/>
</dbReference>
<dbReference type="InterPro" id="IPR019748">
    <property type="entry name" value="FERM_central"/>
</dbReference>
<reference evidence="3 4" key="1">
    <citation type="journal article" date="2018" name="Genome Biol. Evol.">
        <title>Multiple Roots of Fruiting Body Formation in Amoebozoa.</title>
        <authorList>
            <person name="Hillmann F."/>
            <person name="Forbes G."/>
            <person name="Novohradska S."/>
            <person name="Ferling I."/>
            <person name="Riege K."/>
            <person name="Groth M."/>
            <person name="Westermann M."/>
            <person name="Marz M."/>
            <person name="Spaller T."/>
            <person name="Winckler T."/>
            <person name="Schaap P."/>
            <person name="Glockner G."/>
        </authorList>
    </citation>
    <scope>NUCLEOTIDE SEQUENCE [LARGE SCALE GENOMIC DNA]</scope>
    <source>
        <strain evidence="3 4">Jena</strain>
    </source>
</reference>
<gene>
    <name evidence="3" type="ORF">PROFUN_08446</name>
</gene>
<dbReference type="Proteomes" id="UP000241769">
    <property type="component" value="Unassembled WGS sequence"/>
</dbReference>
<feature type="domain" description="FERM" evidence="2">
    <location>
        <begin position="17"/>
        <end position="337"/>
    </location>
</feature>
<dbReference type="Pfam" id="PF00373">
    <property type="entry name" value="FERM_M"/>
    <property type="match status" value="1"/>
</dbReference>
<dbReference type="SUPFAM" id="SSF47031">
    <property type="entry name" value="Second domain of FERM"/>
    <property type="match status" value="1"/>
</dbReference>
<dbReference type="InterPro" id="IPR051594">
    <property type="entry name" value="KRIT1/FRMD8"/>
</dbReference>
<dbReference type="FunCoup" id="A0A2P6N1R8">
    <property type="interactions" value="64"/>
</dbReference>
<evidence type="ECO:0000256" key="1">
    <source>
        <dbReference type="SAM" id="MobiDB-lite"/>
    </source>
</evidence>
<dbReference type="CDD" id="cd14473">
    <property type="entry name" value="FERM_B-lobe"/>
    <property type="match status" value="1"/>
</dbReference>
<evidence type="ECO:0000259" key="2">
    <source>
        <dbReference type="PROSITE" id="PS50057"/>
    </source>
</evidence>
<dbReference type="OrthoDB" id="2142533at2759"/>
<sequence>MPAGKRASVQAQMEERNSVKIYFVDGSFKSCPANKFTTMEQLWAIASEKLSFSVKTATNFFIWGVESDLELLLYADTTLEEIKGSWPQWMNQFSNNTKKRQKKLSTDFRLVYKPTCIVPLSIERKLSQLEAVNIFFMEAIKNVVSSNYPCDIDTAVRLGGLQAQAILGDRNPAQHKVGYMQKEIRRFIPEHLHAMKRTEEWEELIFASHEKNRGQPKNITKMLYLQQVRQWKYYGSVFFEATFTPSSQTFYNQEFSGIIHVGVNHDGLHFIDPKIMKVVSVEFKDVVKISSNAFMFGVTQRQEDPAAPAREWIVKTRAGTLIDDLIHDWFAEIRATNNWIEEERVRQTTPSVSEANSLSSTANNTPTAVRQQQDRMSTAYKPKNHADWEMDEIEAIAAEIHHSR</sequence>
<dbReference type="STRING" id="1890364.A0A2P6N1R8"/>
<dbReference type="AlphaFoldDB" id="A0A2P6N1R8"/>
<evidence type="ECO:0000313" key="4">
    <source>
        <dbReference type="Proteomes" id="UP000241769"/>
    </source>
</evidence>
<dbReference type="SMART" id="SM00295">
    <property type="entry name" value="B41"/>
    <property type="match status" value="1"/>
</dbReference>
<dbReference type="InterPro" id="IPR035963">
    <property type="entry name" value="FERM_2"/>
</dbReference>
<dbReference type="EMBL" id="MDYQ01000250">
    <property type="protein sequence ID" value="PRP77912.1"/>
    <property type="molecule type" value="Genomic_DNA"/>
</dbReference>
<dbReference type="PROSITE" id="PS50057">
    <property type="entry name" value="FERM_3"/>
    <property type="match status" value="1"/>
</dbReference>
<feature type="region of interest" description="Disordered" evidence="1">
    <location>
        <begin position="348"/>
        <end position="376"/>
    </location>
</feature>
<proteinExistence type="predicted"/>
<dbReference type="Gene3D" id="2.30.29.30">
    <property type="entry name" value="Pleckstrin-homology domain (PH domain)/Phosphotyrosine-binding domain (PTB)"/>
    <property type="match status" value="1"/>
</dbReference>
<protein>
    <recommendedName>
        <fullName evidence="2">FERM domain-containing protein</fullName>
    </recommendedName>
</protein>
<dbReference type="Gene3D" id="3.10.20.90">
    <property type="entry name" value="Phosphatidylinositol 3-kinase Catalytic Subunit, Chain A, domain 1"/>
    <property type="match status" value="1"/>
</dbReference>
<dbReference type="InterPro" id="IPR014352">
    <property type="entry name" value="FERM/acyl-CoA-bd_prot_sf"/>
</dbReference>
<dbReference type="InterPro" id="IPR000299">
    <property type="entry name" value="FERM_domain"/>
</dbReference>
<dbReference type="Gene3D" id="1.20.80.10">
    <property type="match status" value="1"/>
</dbReference>
<evidence type="ECO:0000313" key="3">
    <source>
        <dbReference type="EMBL" id="PRP77912.1"/>
    </source>
</evidence>
<name>A0A2P6N1R8_9EUKA</name>
<keyword evidence="4" id="KW-1185">Reference proteome</keyword>
<organism evidence="3 4">
    <name type="scientific">Planoprotostelium fungivorum</name>
    <dbReference type="NCBI Taxonomy" id="1890364"/>
    <lineage>
        <taxon>Eukaryota</taxon>
        <taxon>Amoebozoa</taxon>
        <taxon>Evosea</taxon>
        <taxon>Variosea</taxon>
        <taxon>Cavosteliida</taxon>
        <taxon>Cavosteliaceae</taxon>
        <taxon>Planoprotostelium</taxon>
    </lineage>
</organism>
<dbReference type="InterPro" id="IPR011993">
    <property type="entry name" value="PH-like_dom_sf"/>
</dbReference>
<dbReference type="InParanoid" id="A0A2P6N1R8"/>
<dbReference type="InterPro" id="IPR019749">
    <property type="entry name" value="Band_41_domain"/>
</dbReference>
<accession>A0A2P6N1R8</accession>
<dbReference type="GO" id="GO:0005886">
    <property type="term" value="C:plasma membrane"/>
    <property type="evidence" value="ECO:0007669"/>
    <property type="project" value="TreeGrafter"/>
</dbReference>